<keyword evidence="4 5" id="KW-0732">Signal</keyword>
<comment type="subcellular location">
    <subcellularLocation>
        <location evidence="1">Cell envelope</location>
    </subcellularLocation>
</comment>
<evidence type="ECO:0000313" key="8">
    <source>
        <dbReference type="Proteomes" id="UP000460221"/>
    </source>
</evidence>
<name>A0A7K1FE86_9ACTN</name>
<keyword evidence="3" id="KW-0813">Transport</keyword>
<dbReference type="Gene3D" id="3.10.105.10">
    <property type="entry name" value="Dipeptide-binding Protein, Domain 3"/>
    <property type="match status" value="1"/>
</dbReference>
<accession>A0A7K1FE86</accession>
<dbReference type="GO" id="GO:1904680">
    <property type="term" value="F:peptide transmembrane transporter activity"/>
    <property type="evidence" value="ECO:0007669"/>
    <property type="project" value="TreeGrafter"/>
</dbReference>
<keyword evidence="8" id="KW-1185">Reference proteome</keyword>
<evidence type="ECO:0000256" key="5">
    <source>
        <dbReference type="SAM" id="SignalP"/>
    </source>
</evidence>
<evidence type="ECO:0000259" key="6">
    <source>
        <dbReference type="Pfam" id="PF00496"/>
    </source>
</evidence>
<feature type="domain" description="Solute-binding protein family 5" evidence="6">
    <location>
        <begin position="87"/>
        <end position="422"/>
    </location>
</feature>
<dbReference type="Pfam" id="PF00496">
    <property type="entry name" value="SBP_bac_5"/>
    <property type="match status" value="1"/>
</dbReference>
<protein>
    <recommendedName>
        <fullName evidence="6">Solute-binding protein family 5 domain-containing protein</fullName>
    </recommendedName>
</protein>
<evidence type="ECO:0000256" key="2">
    <source>
        <dbReference type="ARBA" id="ARBA00005695"/>
    </source>
</evidence>
<dbReference type="AlphaFoldDB" id="A0A7K1FE86"/>
<evidence type="ECO:0000256" key="4">
    <source>
        <dbReference type="ARBA" id="ARBA00022729"/>
    </source>
</evidence>
<dbReference type="InterPro" id="IPR039424">
    <property type="entry name" value="SBP_5"/>
</dbReference>
<dbReference type="PANTHER" id="PTHR30290:SF10">
    <property type="entry name" value="PERIPLASMIC OLIGOPEPTIDE-BINDING PROTEIN-RELATED"/>
    <property type="match status" value="1"/>
</dbReference>
<dbReference type="GO" id="GO:0043190">
    <property type="term" value="C:ATP-binding cassette (ABC) transporter complex"/>
    <property type="evidence" value="ECO:0007669"/>
    <property type="project" value="InterPro"/>
</dbReference>
<dbReference type="SUPFAM" id="SSF53850">
    <property type="entry name" value="Periplasmic binding protein-like II"/>
    <property type="match status" value="1"/>
</dbReference>
<dbReference type="PANTHER" id="PTHR30290">
    <property type="entry name" value="PERIPLASMIC BINDING COMPONENT OF ABC TRANSPORTER"/>
    <property type="match status" value="1"/>
</dbReference>
<gene>
    <name evidence="7" type="ORF">GIS00_00370</name>
</gene>
<dbReference type="GO" id="GO:0030313">
    <property type="term" value="C:cell envelope"/>
    <property type="evidence" value="ECO:0007669"/>
    <property type="project" value="UniProtKB-SubCell"/>
</dbReference>
<dbReference type="EMBL" id="WLYK01000001">
    <property type="protein sequence ID" value="MTD12396.1"/>
    <property type="molecule type" value="Genomic_DNA"/>
</dbReference>
<dbReference type="PIRSF" id="PIRSF002741">
    <property type="entry name" value="MppA"/>
    <property type="match status" value="1"/>
</dbReference>
<comment type="similarity">
    <text evidence="2">Belongs to the bacterial solute-binding protein 5 family.</text>
</comment>
<sequence>MSATYRLRCRRLLRGGLAALIAVAALGLTACSSGSSADADDSSTLTIGASAAPRSLDPTIAANGVPGVWYIVPAYDALIERAPDGTTKPGLATDWAYSADRMSFVLNLRSGVKFSDGSDLTAEAVVKSLQRYQESGTLVSWFSRVSTVSATGPMQVTVALKTPDPMLTYAFDQGGLAGAIIGPKGLADPDSLGSSTNGAGPYMIDPAQTIANSQYTYIQNPYYYDKSRQHYKKIVIKVFTDGNSLLSAVRSGQVQVAQGVAANADAAKSAGLTVSSAPSGLLGAYIADQDGVLVPALGEVKVRQALNYAIDRASIVSSLYGEYGRPTDQFVPESIAGYVPALQDHYPYDPAKAKQLLAEAGYPDGFSFSIVEQPAVDNGDLLTQALVAAWKEIGVDVTIKTAASFPAYQDLIRSKKYPATTFTFQYSAQLTVMRQMALKPSGYNWLEFTNDEAVELATTQLKYDVESADGKKAAEASNTFMVENAFAIPVVSSDALLFSAKGVDVGTVGTYPWPDPTSWTPAT</sequence>
<dbReference type="GO" id="GO:0015833">
    <property type="term" value="P:peptide transport"/>
    <property type="evidence" value="ECO:0007669"/>
    <property type="project" value="TreeGrafter"/>
</dbReference>
<dbReference type="Gene3D" id="3.40.190.10">
    <property type="entry name" value="Periplasmic binding protein-like II"/>
    <property type="match status" value="1"/>
</dbReference>
<proteinExistence type="inferred from homology"/>
<dbReference type="GO" id="GO:0042597">
    <property type="term" value="C:periplasmic space"/>
    <property type="evidence" value="ECO:0007669"/>
    <property type="project" value="UniProtKB-ARBA"/>
</dbReference>
<organism evidence="7 8">
    <name type="scientific">Nakamurella alba</name>
    <dbReference type="NCBI Taxonomy" id="2665158"/>
    <lineage>
        <taxon>Bacteria</taxon>
        <taxon>Bacillati</taxon>
        <taxon>Actinomycetota</taxon>
        <taxon>Actinomycetes</taxon>
        <taxon>Nakamurellales</taxon>
        <taxon>Nakamurellaceae</taxon>
        <taxon>Nakamurella</taxon>
    </lineage>
</organism>
<dbReference type="Proteomes" id="UP000460221">
    <property type="component" value="Unassembled WGS sequence"/>
</dbReference>
<evidence type="ECO:0000256" key="3">
    <source>
        <dbReference type="ARBA" id="ARBA00022448"/>
    </source>
</evidence>
<feature type="signal peptide" evidence="5">
    <location>
        <begin position="1"/>
        <end position="24"/>
    </location>
</feature>
<evidence type="ECO:0000313" key="7">
    <source>
        <dbReference type="EMBL" id="MTD12396.1"/>
    </source>
</evidence>
<dbReference type="PROSITE" id="PS51257">
    <property type="entry name" value="PROKAR_LIPOPROTEIN"/>
    <property type="match status" value="1"/>
</dbReference>
<evidence type="ECO:0000256" key="1">
    <source>
        <dbReference type="ARBA" id="ARBA00004196"/>
    </source>
</evidence>
<comment type="caution">
    <text evidence="7">The sequence shown here is derived from an EMBL/GenBank/DDBJ whole genome shotgun (WGS) entry which is preliminary data.</text>
</comment>
<reference evidence="7 8" key="1">
    <citation type="submission" date="2019-11" db="EMBL/GenBank/DDBJ databases">
        <authorList>
            <person name="Jiang L.-Q."/>
        </authorList>
    </citation>
    <scope>NUCLEOTIDE SEQUENCE [LARGE SCALE GENOMIC DNA]</scope>
    <source>
        <strain evidence="7 8">YIM 132087</strain>
    </source>
</reference>
<feature type="chain" id="PRO_5039422374" description="Solute-binding protein family 5 domain-containing protein" evidence="5">
    <location>
        <begin position="25"/>
        <end position="523"/>
    </location>
</feature>
<dbReference type="InterPro" id="IPR000914">
    <property type="entry name" value="SBP_5_dom"/>
</dbReference>
<dbReference type="InterPro" id="IPR030678">
    <property type="entry name" value="Peptide/Ni-bd"/>
</dbReference>